<gene>
    <name evidence="1" type="ORF">JQS43_22090</name>
</gene>
<evidence type="ECO:0000313" key="1">
    <source>
        <dbReference type="EMBL" id="QSB14184.1"/>
    </source>
</evidence>
<reference evidence="1" key="1">
    <citation type="submission" date="2021-02" db="EMBL/GenBank/DDBJ databases">
        <title>Natrosporangium hydrolyticum gen. nov., sp. nov, a haloalkaliphilic actinobacterium from a soda solonchak soil.</title>
        <authorList>
            <person name="Sorokin D.Y."/>
            <person name="Khijniak T.V."/>
            <person name="Zakharycheva A.P."/>
            <person name="Boueva O.V."/>
            <person name="Ariskina E.V."/>
            <person name="Hahnke R.L."/>
            <person name="Bunk B."/>
            <person name="Sproer C."/>
            <person name="Schumann P."/>
            <person name="Evtushenko L.I."/>
            <person name="Kublanov I.V."/>
        </authorList>
    </citation>
    <scope>NUCLEOTIDE SEQUENCE</scope>
    <source>
        <strain evidence="1">DSM 106523</strain>
    </source>
</reference>
<dbReference type="KEGG" id="nhy:JQS43_22090"/>
<dbReference type="RefSeq" id="WP_239676301.1">
    <property type="nucleotide sequence ID" value="NZ_CP070499.1"/>
</dbReference>
<proteinExistence type="predicted"/>
<protein>
    <submittedName>
        <fullName evidence="1">Uncharacterized protein</fullName>
    </submittedName>
</protein>
<dbReference type="AlphaFoldDB" id="A0A895Y8V9"/>
<organism evidence="1 2">
    <name type="scientific">Natronosporangium hydrolyticum</name>
    <dbReference type="NCBI Taxonomy" id="2811111"/>
    <lineage>
        <taxon>Bacteria</taxon>
        <taxon>Bacillati</taxon>
        <taxon>Actinomycetota</taxon>
        <taxon>Actinomycetes</taxon>
        <taxon>Micromonosporales</taxon>
        <taxon>Micromonosporaceae</taxon>
        <taxon>Natronosporangium</taxon>
    </lineage>
</organism>
<keyword evidence="2" id="KW-1185">Reference proteome</keyword>
<accession>A0A895Y8V9</accession>
<name>A0A895Y8V9_9ACTN</name>
<dbReference type="EMBL" id="CP070499">
    <property type="protein sequence ID" value="QSB14184.1"/>
    <property type="molecule type" value="Genomic_DNA"/>
</dbReference>
<dbReference type="Proteomes" id="UP000662857">
    <property type="component" value="Chromosome"/>
</dbReference>
<sequence>MWLGSEFCARHILRHCDTLAGLPAFWTREQHGEEASTWLLFTHKYDYLKHLADRYRSRAEPMTRTFSITETAITTSPPRERVLLLLAVALMESFGIQVNLCLDPAYRQLEGFVLDRQRCAIIANWVDIDAVWHVDVNTNKPDLQRYADALDHAQARSAIAAKTPTGRLTALAGLLDLDWQWLTHRCGELAAYGSAGIADPHSRLLSTAGVDRACGYVATVATHNG</sequence>
<evidence type="ECO:0000313" key="2">
    <source>
        <dbReference type="Proteomes" id="UP000662857"/>
    </source>
</evidence>